<dbReference type="SUPFAM" id="SSF51338">
    <property type="entry name" value="Composite domain of metallo-dependent hydrolases"/>
    <property type="match status" value="2"/>
</dbReference>
<dbReference type="EC" id="3.5.2.7" evidence="2 8"/>
<keyword evidence="11" id="KW-1185">Reference proteome</keyword>
<dbReference type="NCBIfam" id="TIGR01224">
    <property type="entry name" value="hutI"/>
    <property type="match status" value="1"/>
</dbReference>
<proteinExistence type="predicted"/>
<evidence type="ECO:0000256" key="7">
    <source>
        <dbReference type="ARBA" id="ARBA00023004"/>
    </source>
</evidence>
<feature type="domain" description="Amidohydrolase-related" evidence="9">
    <location>
        <begin position="75"/>
        <end position="412"/>
    </location>
</feature>
<keyword evidence="4 10" id="KW-0378">Hydrolase</keyword>
<dbReference type="PANTHER" id="PTHR42752:SF1">
    <property type="entry name" value="IMIDAZOLONEPROPIONASE-RELATED"/>
    <property type="match status" value="1"/>
</dbReference>
<evidence type="ECO:0000256" key="2">
    <source>
        <dbReference type="ARBA" id="ARBA00012864"/>
    </source>
</evidence>
<evidence type="ECO:0000259" key="9">
    <source>
        <dbReference type="Pfam" id="PF01979"/>
    </source>
</evidence>
<dbReference type="PANTHER" id="PTHR42752">
    <property type="entry name" value="IMIDAZOLONEPROPIONASE"/>
    <property type="match status" value="1"/>
</dbReference>
<evidence type="ECO:0000256" key="1">
    <source>
        <dbReference type="ARBA" id="ARBA00005023"/>
    </source>
</evidence>
<dbReference type="Pfam" id="PF01979">
    <property type="entry name" value="Amidohydro_1"/>
    <property type="match status" value="1"/>
</dbReference>
<dbReference type="EMBL" id="JBHUOK010000004">
    <property type="protein sequence ID" value="MFD2788470.1"/>
    <property type="molecule type" value="Genomic_DNA"/>
</dbReference>
<dbReference type="RefSeq" id="WP_251807162.1">
    <property type="nucleotide sequence ID" value="NZ_CP166679.1"/>
</dbReference>
<keyword evidence="3" id="KW-0479">Metal-binding</keyword>
<accession>A0ABW5VDF1</accession>
<organism evidence="10 11">
    <name type="scientific">Arenibacter antarcticus</name>
    <dbReference type="NCBI Taxonomy" id="2040469"/>
    <lineage>
        <taxon>Bacteria</taxon>
        <taxon>Pseudomonadati</taxon>
        <taxon>Bacteroidota</taxon>
        <taxon>Flavobacteriia</taxon>
        <taxon>Flavobacteriales</taxon>
        <taxon>Flavobacteriaceae</taxon>
        <taxon>Arenibacter</taxon>
    </lineage>
</organism>
<evidence type="ECO:0000313" key="10">
    <source>
        <dbReference type="EMBL" id="MFD2788470.1"/>
    </source>
</evidence>
<name>A0ABW5VDF1_9FLAO</name>
<dbReference type="InterPro" id="IPR005920">
    <property type="entry name" value="HutI"/>
</dbReference>
<evidence type="ECO:0000256" key="4">
    <source>
        <dbReference type="ARBA" id="ARBA00022801"/>
    </source>
</evidence>
<evidence type="ECO:0000256" key="6">
    <source>
        <dbReference type="ARBA" id="ARBA00022833"/>
    </source>
</evidence>
<keyword evidence="5" id="KW-0369">Histidine metabolism</keyword>
<reference evidence="11" key="1">
    <citation type="journal article" date="2019" name="Int. J. Syst. Evol. Microbiol.">
        <title>The Global Catalogue of Microorganisms (GCM) 10K type strain sequencing project: providing services to taxonomists for standard genome sequencing and annotation.</title>
        <authorList>
            <consortium name="The Broad Institute Genomics Platform"/>
            <consortium name="The Broad Institute Genome Sequencing Center for Infectious Disease"/>
            <person name="Wu L."/>
            <person name="Ma J."/>
        </authorList>
    </citation>
    <scope>NUCLEOTIDE SEQUENCE [LARGE SCALE GENOMIC DNA]</scope>
    <source>
        <strain evidence="11">KCTC 52924</strain>
    </source>
</reference>
<comment type="pathway">
    <text evidence="1">Amino-acid degradation.</text>
</comment>
<dbReference type="InterPro" id="IPR011059">
    <property type="entry name" value="Metal-dep_hydrolase_composite"/>
</dbReference>
<gene>
    <name evidence="10" type="primary">hutI</name>
    <name evidence="10" type="ORF">ACFS1K_01705</name>
</gene>
<dbReference type="InterPro" id="IPR032466">
    <property type="entry name" value="Metal_Hydrolase"/>
</dbReference>
<keyword evidence="6" id="KW-0862">Zinc</keyword>
<evidence type="ECO:0000256" key="3">
    <source>
        <dbReference type="ARBA" id="ARBA00022723"/>
    </source>
</evidence>
<dbReference type="Gene3D" id="3.20.20.140">
    <property type="entry name" value="Metal-dependent hydrolases"/>
    <property type="match status" value="1"/>
</dbReference>
<sequence>MKKFTLIGPFKQLLTMSGLPIKGALQDHQLSIIENGGIITKDEKIYSVGSFLDLEKEAHDLSAEIIKIDSDMVGLPGLIDAHTHICFGGSRANDYSLRNAGKTYLEIAKSGGGIWDTVTQTRKSSSANLVKGIIKRANRHLQQGVTTIEVKSGYGLSVEEELKMLIAIATANKAIDADLIPTCLAAHMVPKDFKGTPEEYLSEISTTLFPILKKENLTHRIDAFLEEGAYSEATIATYFEKAKEMGFDITVHADQFSTGGSAVAVKYGAISADHLEASTETEIQLLANSNVIATALPGASMGLGCNYTPARQLLDAGASVAIASDWNPGSAPMGNLLMQAAVLGTFEKLTNTEVLSGITYRAAAALGLKDRGKIETGLLADFIAFPTTNYKEILYQQGMLQPKMVFKKGTLVVGL</sequence>
<evidence type="ECO:0000256" key="5">
    <source>
        <dbReference type="ARBA" id="ARBA00022808"/>
    </source>
</evidence>
<dbReference type="InterPro" id="IPR006680">
    <property type="entry name" value="Amidohydro-rel"/>
</dbReference>
<keyword evidence="7" id="KW-0408">Iron</keyword>
<dbReference type="SUPFAM" id="SSF51556">
    <property type="entry name" value="Metallo-dependent hydrolases"/>
    <property type="match status" value="1"/>
</dbReference>
<dbReference type="Proteomes" id="UP001597532">
    <property type="component" value="Unassembled WGS sequence"/>
</dbReference>
<dbReference type="GO" id="GO:0050480">
    <property type="term" value="F:imidazolonepropionase activity"/>
    <property type="evidence" value="ECO:0007669"/>
    <property type="project" value="UniProtKB-EC"/>
</dbReference>
<dbReference type="Gene3D" id="2.30.40.10">
    <property type="entry name" value="Urease, subunit C, domain 1"/>
    <property type="match status" value="1"/>
</dbReference>
<protein>
    <recommendedName>
        <fullName evidence="2 8">Imidazolonepropionase</fullName>
        <ecNumber evidence="2 8">3.5.2.7</ecNumber>
    </recommendedName>
</protein>
<evidence type="ECO:0000313" key="11">
    <source>
        <dbReference type="Proteomes" id="UP001597532"/>
    </source>
</evidence>
<comment type="caution">
    <text evidence="10">The sequence shown here is derived from an EMBL/GenBank/DDBJ whole genome shotgun (WGS) entry which is preliminary data.</text>
</comment>
<evidence type="ECO:0000256" key="8">
    <source>
        <dbReference type="NCBIfam" id="TIGR01224"/>
    </source>
</evidence>